<protein>
    <submittedName>
        <fullName evidence="1">Uncharacterized protein</fullName>
    </submittedName>
</protein>
<dbReference type="PROSITE" id="PS51257">
    <property type="entry name" value="PROKAR_LIPOPROTEIN"/>
    <property type="match status" value="1"/>
</dbReference>
<dbReference type="EMBL" id="NBBJ01000007">
    <property type="protein sequence ID" value="OWK28007.1"/>
    <property type="molecule type" value="Genomic_DNA"/>
</dbReference>
<evidence type="ECO:0000313" key="1">
    <source>
        <dbReference type="EMBL" id="OWK28007.1"/>
    </source>
</evidence>
<accession>A0A245ZE51</accession>
<proteinExistence type="predicted"/>
<name>A0A245ZE51_9SPHN</name>
<dbReference type="InterPro" id="IPR043869">
    <property type="entry name" value="DUF5829"/>
</dbReference>
<sequence>MPPFKGLLRGFAALVALGATSCSTGMQQVHPPIGAMRSPALNHLYVVLDKETFAAIRDNRELAILLGRTDGGLPDYAPPKPDADRVFLRGRSTYLELFAPTNRFNEPVGKVGVALGHDEPVPFEALAKTWQGTCGTQMRRSRAEWTQAQPPVPWYDAVQCDDTAEGPNVAVWAMVYRPEFYRWQSQAAPNSPPRTARADVLEARLTAGQGRFDVTRVAIDVEPLLHAKLVAQLEKTGFSREDTAAGTRLLGQGWELLLRETNGAPGLVSIDLATDRPLRGEVSLGTARMVPRSAAGARLYFRTPVAD</sequence>
<dbReference type="Proteomes" id="UP000197783">
    <property type="component" value="Unassembled WGS sequence"/>
</dbReference>
<reference evidence="1 2" key="1">
    <citation type="submission" date="2017-03" db="EMBL/GenBank/DDBJ databases">
        <title>Genome sequence of Sphingomonas mucosissima DSM 17494.</title>
        <authorList>
            <person name="Poehlein A."/>
            <person name="Wuebbeler J.H."/>
            <person name="Steinbuechel A."/>
            <person name="Daniel R."/>
        </authorList>
    </citation>
    <scope>NUCLEOTIDE SEQUENCE [LARGE SCALE GENOMIC DNA]</scope>
    <source>
        <strain evidence="1 2">DSM 17494</strain>
    </source>
</reference>
<comment type="caution">
    <text evidence="1">The sequence shown here is derived from an EMBL/GenBank/DDBJ whole genome shotgun (WGS) entry which is preliminary data.</text>
</comment>
<dbReference type="AlphaFoldDB" id="A0A245ZE51"/>
<evidence type="ECO:0000313" key="2">
    <source>
        <dbReference type="Proteomes" id="UP000197783"/>
    </source>
</evidence>
<keyword evidence="2" id="KW-1185">Reference proteome</keyword>
<gene>
    <name evidence="1" type="ORF">SPMU_32520</name>
</gene>
<dbReference type="Pfam" id="PF19147">
    <property type="entry name" value="DUF5829"/>
    <property type="match status" value="1"/>
</dbReference>
<organism evidence="1 2">
    <name type="scientific">Sphingomonas mucosissima</name>
    <dbReference type="NCBI Taxonomy" id="370959"/>
    <lineage>
        <taxon>Bacteria</taxon>
        <taxon>Pseudomonadati</taxon>
        <taxon>Pseudomonadota</taxon>
        <taxon>Alphaproteobacteria</taxon>
        <taxon>Sphingomonadales</taxon>
        <taxon>Sphingomonadaceae</taxon>
        <taxon>Sphingomonas</taxon>
    </lineage>
</organism>